<keyword evidence="3" id="KW-1185">Reference proteome</keyword>
<evidence type="ECO:0000313" key="2">
    <source>
        <dbReference type="EMBL" id="MFD1872021.1"/>
    </source>
</evidence>
<organism evidence="2 3">
    <name type="scientific">Hymenobacter bucti</name>
    <dbReference type="NCBI Taxonomy" id="1844114"/>
    <lineage>
        <taxon>Bacteria</taxon>
        <taxon>Pseudomonadati</taxon>
        <taxon>Bacteroidota</taxon>
        <taxon>Cytophagia</taxon>
        <taxon>Cytophagales</taxon>
        <taxon>Hymenobacteraceae</taxon>
        <taxon>Hymenobacter</taxon>
    </lineage>
</organism>
<comment type="caution">
    <text evidence="2">The sequence shown here is derived from an EMBL/GenBank/DDBJ whole genome shotgun (WGS) entry which is preliminary data.</text>
</comment>
<dbReference type="EMBL" id="JBHUFD010000002">
    <property type="protein sequence ID" value="MFD1872021.1"/>
    <property type="molecule type" value="Genomic_DNA"/>
</dbReference>
<feature type="signal peptide" evidence="1">
    <location>
        <begin position="1"/>
        <end position="23"/>
    </location>
</feature>
<proteinExistence type="predicted"/>
<dbReference type="Proteomes" id="UP001597197">
    <property type="component" value="Unassembled WGS sequence"/>
</dbReference>
<gene>
    <name evidence="2" type="ORF">ACFSDX_06270</name>
</gene>
<evidence type="ECO:0000313" key="3">
    <source>
        <dbReference type="Proteomes" id="UP001597197"/>
    </source>
</evidence>
<keyword evidence="1" id="KW-0732">Signal</keyword>
<accession>A0ABW4QS21</accession>
<evidence type="ECO:0008006" key="4">
    <source>
        <dbReference type="Google" id="ProtNLM"/>
    </source>
</evidence>
<feature type="chain" id="PRO_5046951732" description="DUF4235 domain-containing protein" evidence="1">
    <location>
        <begin position="24"/>
        <end position="305"/>
    </location>
</feature>
<reference evidence="3" key="1">
    <citation type="journal article" date="2019" name="Int. J. Syst. Evol. Microbiol.">
        <title>The Global Catalogue of Microorganisms (GCM) 10K type strain sequencing project: providing services to taxonomists for standard genome sequencing and annotation.</title>
        <authorList>
            <consortium name="The Broad Institute Genomics Platform"/>
            <consortium name="The Broad Institute Genome Sequencing Center for Infectious Disease"/>
            <person name="Wu L."/>
            <person name="Ma J."/>
        </authorList>
    </citation>
    <scope>NUCLEOTIDE SEQUENCE [LARGE SCALE GENOMIC DNA]</scope>
    <source>
        <strain evidence="3">CGMCC 1.15795</strain>
    </source>
</reference>
<dbReference type="RefSeq" id="WP_382312383.1">
    <property type="nucleotide sequence ID" value="NZ_JBHUFD010000002.1"/>
</dbReference>
<sequence>MFLSLRNLGIFLFLLTRLSVSQAQTFSTSAPYTSSTLTRADTARAVHELFRSRRGGGTGWLAFGTAGILASTLPAQQTTSAGIWTPGVVAGSAFLLLGVKKRIQFRPGRERQLLRDLAATGHVPASVTRRLHGNFAPVHGTATAPNPLAAYGDASDMPLAAQPAPTPAQQLAEARQDTLDIVRGFFLAKNFAGQLPLTLALPGLRLMAGGTNTDYTPSPYLQPQTSKPGGGQVAAGLALMAGGVAYMFIHNAPYTNAKYEALRTDYLAGKPLPTAIRTKLKPKHLAAGRAYRERQERKAARRAKR</sequence>
<name>A0ABW4QS21_9BACT</name>
<protein>
    <recommendedName>
        <fullName evidence="4">DUF4235 domain-containing protein</fullName>
    </recommendedName>
</protein>
<evidence type="ECO:0000256" key="1">
    <source>
        <dbReference type="SAM" id="SignalP"/>
    </source>
</evidence>